<dbReference type="PANTHER" id="PTHR19872">
    <property type="entry name" value="UBIQUITIN LIGASE SPECIFICITY FACTOR/HREP PROTEIN"/>
    <property type="match status" value="1"/>
</dbReference>
<dbReference type="PROSITE" id="PS50181">
    <property type="entry name" value="FBOX"/>
    <property type="match status" value="1"/>
</dbReference>
<dbReference type="InterPro" id="IPR015943">
    <property type="entry name" value="WD40/YVTN_repeat-like_dom_sf"/>
</dbReference>
<evidence type="ECO:0000259" key="5">
    <source>
        <dbReference type="PROSITE" id="PS50181"/>
    </source>
</evidence>
<dbReference type="Gene3D" id="1.20.1280.50">
    <property type="match status" value="1"/>
</dbReference>
<evidence type="ECO:0000256" key="2">
    <source>
        <dbReference type="ARBA" id="ARBA00022737"/>
    </source>
</evidence>
<feature type="domain" description="F-box" evidence="5">
    <location>
        <begin position="203"/>
        <end position="252"/>
    </location>
</feature>
<sequence>MKPAQVRENTSECEYNYKKCLKLCGMCPSCVFAPKPPGSTQLQWKVSNEFKRKFAVALLLRCKDEHLLENIQRQLSVTSWGWFKYARSRSPISPREYPTNSPPTKCDGKPLGMDTDEIWRWFNCSPAWMKSCYLSRIFSLCDIELLRMLCNLTSVLLVRQKRGFRPFGVSNPNKNKRALDTEHPALMVVPGSSKSVSGVSQYKDFISFLPVDLSKRILGLLQEQTLRRCRRVCRCWKQLSEETIQEMKFRKIFQEQIQTIVEGCCSNDKVSPTYANIVELTVPVRDDEEEDGHPAEQRVKPFANAKIKTKTVQMEERNVYCGGYFTKTLLDEEDSQRVLDYRGGPLMATGLKDRLVHLLYMASGIKTVASLRGHVGSIRAVLLCEDRDLLLSAGCDASIRGWSLKTYRCEMVLYGHTDTVNCLDIHDDKIVSGSKDHTVKVWSLQTWRPFKNLNFKHQSSVHCVKIDKRTVYSSCGRGVVKIWSMETASLLRTIDGHKSSVKCLFFNEWYLLSGDSSGKVMAWSVSCDTEECLKTFNHPSEVRSLTLMYLRVVTGCADGKIRIFNFLTGDCLREMIAESESSSIMSLHFYDQSILVNTTCSVLLLQFAKVFWDYTGSTQKNRMKVVDQDSLIFESPKRAQSSNQFRKSGKSCVSIGGGDMISNTQKIQKHTLKSQIKPTITKSQTKECAQSEKALLSLMQSEKATGERMKKRGPHHRLSRDSILLRVGAMQRMLRMDEVSINMESNARLRDSWGPPDAQKQQAQTQLPLAHGGRHRRPNTCVPILKKASRENGTSTARTRDVSTAPDAAKRYFPIKRAHSRSEDAKAGLQIPNPKPSLPALHPFGGWEEKSPQCASENELLHE</sequence>
<feature type="repeat" description="WD" evidence="3">
    <location>
        <begin position="371"/>
        <end position="412"/>
    </location>
</feature>
<dbReference type="OrthoDB" id="674604at2759"/>
<evidence type="ECO:0000256" key="4">
    <source>
        <dbReference type="SAM" id="MobiDB-lite"/>
    </source>
</evidence>
<dbReference type="AlphaFoldDB" id="A0A8S4AZZ9"/>
<dbReference type="InterPro" id="IPR001810">
    <property type="entry name" value="F-box_dom"/>
</dbReference>
<dbReference type="PROSITE" id="PS50082">
    <property type="entry name" value="WD_REPEATS_2"/>
    <property type="match status" value="2"/>
</dbReference>
<feature type="repeat" description="WD" evidence="3">
    <location>
        <begin position="413"/>
        <end position="452"/>
    </location>
</feature>
<dbReference type="SMART" id="SM00320">
    <property type="entry name" value="WD40"/>
    <property type="match status" value="5"/>
</dbReference>
<dbReference type="InterPro" id="IPR036322">
    <property type="entry name" value="WD40_repeat_dom_sf"/>
</dbReference>
<dbReference type="InterPro" id="IPR036047">
    <property type="entry name" value="F-box-like_dom_sf"/>
</dbReference>
<dbReference type="SUPFAM" id="SSF50978">
    <property type="entry name" value="WD40 repeat-like"/>
    <property type="match status" value="1"/>
</dbReference>
<reference evidence="6" key="1">
    <citation type="submission" date="2021-05" db="EMBL/GenBank/DDBJ databases">
        <authorList>
            <person name="Tigano A."/>
        </authorList>
    </citation>
    <scope>NUCLEOTIDE SEQUENCE</scope>
</reference>
<keyword evidence="7" id="KW-1185">Reference proteome</keyword>
<accession>A0A8S4AZZ9</accession>
<evidence type="ECO:0000256" key="1">
    <source>
        <dbReference type="ARBA" id="ARBA00022574"/>
    </source>
</evidence>
<dbReference type="Gene3D" id="2.130.10.10">
    <property type="entry name" value="YVTN repeat-like/Quinoprotein amine dehydrogenase"/>
    <property type="match status" value="1"/>
</dbReference>
<evidence type="ECO:0000313" key="6">
    <source>
        <dbReference type="EMBL" id="CAG5904005.1"/>
    </source>
</evidence>
<dbReference type="PANTHER" id="PTHR19872:SF7">
    <property type="entry name" value="F-BOX AND WD REPEAT DOMAIN CONTAINING PROTEIN 10B-RELATED"/>
    <property type="match status" value="1"/>
</dbReference>
<dbReference type="SUPFAM" id="SSF81383">
    <property type="entry name" value="F-box domain"/>
    <property type="match status" value="1"/>
</dbReference>
<organism evidence="6 7">
    <name type="scientific">Menidia menidia</name>
    <name type="common">Atlantic silverside</name>
    <dbReference type="NCBI Taxonomy" id="238744"/>
    <lineage>
        <taxon>Eukaryota</taxon>
        <taxon>Metazoa</taxon>
        <taxon>Chordata</taxon>
        <taxon>Craniata</taxon>
        <taxon>Vertebrata</taxon>
        <taxon>Euteleostomi</taxon>
        <taxon>Actinopterygii</taxon>
        <taxon>Neopterygii</taxon>
        <taxon>Teleostei</taxon>
        <taxon>Neoteleostei</taxon>
        <taxon>Acanthomorphata</taxon>
        <taxon>Ovalentaria</taxon>
        <taxon>Atherinomorphae</taxon>
        <taxon>Atheriniformes</taxon>
        <taxon>Atherinopsidae</taxon>
        <taxon>Menidiinae</taxon>
        <taxon>Menidia</taxon>
    </lineage>
</organism>
<evidence type="ECO:0000256" key="3">
    <source>
        <dbReference type="PROSITE-ProRule" id="PRU00221"/>
    </source>
</evidence>
<dbReference type="Proteomes" id="UP000677803">
    <property type="component" value="Unassembled WGS sequence"/>
</dbReference>
<proteinExistence type="predicted"/>
<dbReference type="CDD" id="cd00200">
    <property type="entry name" value="WD40"/>
    <property type="match status" value="1"/>
</dbReference>
<protein>
    <submittedName>
        <fullName evidence="6">(Atlantic silverside) hypothetical protein</fullName>
    </submittedName>
</protein>
<keyword evidence="2" id="KW-0677">Repeat</keyword>
<dbReference type="Pfam" id="PF00400">
    <property type="entry name" value="WD40"/>
    <property type="match status" value="4"/>
</dbReference>
<dbReference type="PROSITE" id="PS50294">
    <property type="entry name" value="WD_REPEATS_REGION"/>
    <property type="match status" value="2"/>
</dbReference>
<dbReference type="InterPro" id="IPR001680">
    <property type="entry name" value="WD40_rpt"/>
</dbReference>
<feature type="region of interest" description="Disordered" evidence="4">
    <location>
        <begin position="748"/>
        <end position="863"/>
    </location>
</feature>
<dbReference type="Pfam" id="PF12937">
    <property type="entry name" value="F-box-like"/>
    <property type="match status" value="1"/>
</dbReference>
<gene>
    <name evidence="6" type="ORF">MMEN_LOCUS9352</name>
</gene>
<comment type="caution">
    <text evidence="6">The sequence shown here is derived from an EMBL/GenBank/DDBJ whole genome shotgun (WGS) entry which is preliminary data.</text>
</comment>
<evidence type="ECO:0000313" key="7">
    <source>
        <dbReference type="Proteomes" id="UP000677803"/>
    </source>
</evidence>
<name>A0A8S4AZZ9_9TELE</name>
<dbReference type="EMBL" id="CAJRST010010001">
    <property type="protein sequence ID" value="CAG5904005.1"/>
    <property type="molecule type" value="Genomic_DNA"/>
</dbReference>
<keyword evidence="1 3" id="KW-0853">WD repeat</keyword>
<dbReference type="InterPro" id="IPR051075">
    <property type="entry name" value="SCF_subunit_WD-repeat"/>
</dbReference>